<feature type="domain" description="Cytochrome c" evidence="5">
    <location>
        <begin position="947"/>
        <end position="1055"/>
    </location>
</feature>
<dbReference type="InterPro" id="IPR046867">
    <property type="entry name" value="AldOxase/xan_DH_MoCoBD2"/>
</dbReference>
<dbReference type="InterPro" id="IPR009056">
    <property type="entry name" value="Cyt_c-like_dom"/>
</dbReference>
<keyword evidence="1 4" id="KW-0349">Heme</keyword>
<dbReference type="AlphaFoldDB" id="A0A8H8WQZ4"/>
<dbReference type="InterPro" id="IPR000674">
    <property type="entry name" value="Ald_Oxase/Xan_DH_a/b"/>
</dbReference>
<evidence type="ECO:0000259" key="5">
    <source>
        <dbReference type="PROSITE" id="PS51007"/>
    </source>
</evidence>
<dbReference type="PANTHER" id="PTHR47495">
    <property type="entry name" value="ALDEHYDE DEHYDROGENASE"/>
    <property type="match status" value="1"/>
</dbReference>
<dbReference type="GO" id="GO:0046872">
    <property type="term" value="F:metal ion binding"/>
    <property type="evidence" value="ECO:0007669"/>
    <property type="project" value="UniProtKB-KW"/>
</dbReference>
<dbReference type="Pfam" id="PF13442">
    <property type="entry name" value="Cytochrome_CBB3"/>
    <property type="match status" value="1"/>
</dbReference>
<evidence type="ECO:0000256" key="4">
    <source>
        <dbReference type="PROSITE-ProRule" id="PRU00433"/>
    </source>
</evidence>
<dbReference type="Proteomes" id="UP000663508">
    <property type="component" value="Chromosome"/>
</dbReference>
<dbReference type="SUPFAM" id="SSF56003">
    <property type="entry name" value="Molybdenum cofactor-binding domain"/>
    <property type="match status" value="2"/>
</dbReference>
<dbReference type="InterPro" id="IPR036909">
    <property type="entry name" value="Cyt_c-like_dom_sf"/>
</dbReference>
<dbReference type="Pfam" id="PF02738">
    <property type="entry name" value="MoCoBD_1"/>
    <property type="match status" value="1"/>
</dbReference>
<dbReference type="RefSeq" id="WP_244748889.1">
    <property type="nucleotide sequence ID" value="NZ_AP024145.1"/>
</dbReference>
<reference evidence="6" key="1">
    <citation type="submission" date="2020-11" db="EMBL/GenBank/DDBJ databases">
        <title>Complete genome sequence of a novel pathogenic Methylobacterium strain isolated from rice in Vietnam.</title>
        <authorList>
            <person name="Lai K."/>
            <person name="Okazaki S."/>
            <person name="Higashi K."/>
            <person name="Mori H."/>
            <person name="Toyoda A."/>
            <person name="Kurokawa K."/>
        </authorList>
    </citation>
    <scope>NUCLEOTIDE SEQUENCE</scope>
    <source>
        <strain evidence="6">VL1</strain>
    </source>
</reference>
<keyword evidence="3 4" id="KW-0408">Iron</keyword>
<evidence type="ECO:0000313" key="6">
    <source>
        <dbReference type="EMBL" id="BCM82722.1"/>
    </source>
</evidence>
<sequence length="1187" mass="124909">MTDEPAARRRRWQEADDLLLVYRETMGRPPRLGDAPGAALAVGPQRALYLAVDAGGRVTAFNGHVDLGTGIRTALAQIVAEELDVPLAHVAMELGSTATAPDQGGTIASETIQIAAVPLRQAAATARRHLIEAASRRLNRGTGELVVAAGTVRVAGEPDLAVAYGDLVRGGRTELTLDPEAPVKPVEDYAIVGQPVPRVDIPAKAVGAFTYVHDVRVPGMVHGRVVRPPVPGVETALGGLLLGVDEASVAHIPGLVGVVTLGDFVGVVAEREENAIEAARALRVTWRPGETLPDLNRPEAALRDNPATPRKLLDRGDVERALAHAEARLDRTYVWPYQMHGSIGPSCAVAAFRDGDLVVWSGTQNPHVLQSDLATLLDLPEERIAIERHEAAGCYGRNCADDVAADAALLARAVGRPVRVQLTREQEHAWEPKGAAQVMDVRGGLDAEGGPAAYDFETRYPSNGAPTLALILTGKVTATPATYPMGDRTAVPPYAFGNARVTVHDMPPIARASWMRGVSALPNTFAHESYIDELATAAGIDPIEYRLRYLPDPRAADLVRAVAERAAWVPHTRPGSHGGSGDVLYGRGFAYAVYVHGPFPGKAAAWAAWVADVAVNRVTGEVAVTRVVVGQDSGLMINPDGVRHQIHGNVIQSTSRVLKESVGFDATGVTSREWGSYPILAFPQVPEIDVLMVPRPHDPPLGAGESASVPSAAAITNALFDATGIRFRELPLTADAVRAALNPPRISGPEHPGGDSAPRRRRGFLAGLFGAGAGALALATTLLPWRPAYPSIERPDSAAYSAATIAQGRLVAAAGACLVCHAGPDGRSFAGGRGLETPFGTVYASNITPDVGAGIGAWSYPAFARAMREGVSRDGHHLYPAHPYPSFAGIAERDLQALYAYLMAQEPVARPAPETGLRFPFNLRPLMADWNALFLRPVATADPARGPDWNRGAYLVEVLGHCGACHSPRNALGAERRGEARLAGGFADGWEAPALTGLSRSPLPWTEDDLFAYLRKGRSARHGSAAGPMADVVASLAPLPDEDIRAMAVYLASLAGEAPAPRPTATATSRPAGSASLFQGACAACHEGGAGGDLVPLGLVTSVHSAHPDNLIQAVLNGVAAAAERFPNPDPGAPPAAMPAFRDTLTDRQVAEVVAYTRARYAPDAPAWTGLEAAVARVRGLRPHAGW</sequence>
<dbReference type="GO" id="GO:0016491">
    <property type="term" value="F:oxidoreductase activity"/>
    <property type="evidence" value="ECO:0007669"/>
    <property type="project" value="InterPro"/>
</dbReference>
<dbReference type="SMART" id="SM01008">
    <property type="entry name" value="Ald_Xan_dh_C"/>
    <property type="match status" value="1"/>
</dbReference>
<dbReference type="SUPFAM" id="SSF54665">
    <property type="entry name" value="CO dehydrogenase molybdoprotein N-domain-like"/>
    <property type="match status" value="1"/>
</dbReference>
<dbReference type="EMBL" id="AP024145">
    <property type="protein sequence ID" value="BCM82722.1"/>
    <property type="molecule type" value="Genomic_DNA"/>
</dbReference>
<evidence type="ECO:0000313" key="7">
    <source>
        <dbReference type="Proteomes" id="UP000663508"/>
    </source>
</evidence>
<dbReference type="Gene3D" id="3.90.1170.50">
    <property type="entry name" value="Aldehyde oxidase/xanthine dehydrogenase, a/b hammerhead"/>
    <property type="match status" value="1"/>
</dbReference>
<dbReference type="InterPro" id="IPR037165">
    <property type="entry name" value="AldOxase/xan_DH_Mopterin-bd_sf"/>
</dbReference>
<dbReference type="Gene3D" id="1.10.760.10">
    <property type="entry name" value="Cytochrome c-like domain"/>
    <property type="match status" value="3"/>
</dbReference>
<proteinExistence type="predicted"/>
<dbReference type="InterPro" id="IPR052516">
    <property type="entry name" value="N-heterocyclic_Hydroxylase"/>
</dbReference>
<accession>A0A8H8WQZ4</accession>
<gene>
    <name evidence="6" type="ORF">mvi_11830</name>
</gene>
<dbReference type="PANTHER" id="PTHR47495:SF1">
    <property type="entry name" value="BLL3820 PROTEIN"/>
    <property type="match status" value="1"/>
</dbReference>
<dbReference type="KEGG" id="mind:mvi_11830"/>
<dbReference type="SUPFAM" id="SSF46626">
    <property type="entry name" value="Cytochrome c"/>
    <property type="match status" value="3"/>
</dbReference>
<feature type="domain" description="Cytochrome c" evidence="5">
    <location>
        <begin position="803"/>
        <end position="906"/>
    </location>
</feature>
<name>A0A8H8WQZ4_9HYPH</name>
<protein>
    <submittedName>
        <fullName evidence="6">Aldehyde dehydrogenase</fullName>
    </submittedName>
</protein>
<dbReference type="GO" id="GO:0020037">
    <property type="term" value="F:heme binding"/>
    <property type="evidence" value="ECO:0007669"/>
    <property type="project" value="InterPro"/>
</dbReference>
<dbReference type="GO" id="GO:0009055">
    <property type="term" value="F:electron transfer activity"/>
    <property type="evidence" value="ECO:0007669"/>
    <property type="project" value="InterPro"/>
</dbReference>
<evidence type="ECO:0000256" key="2">
    <source>
        <dbReference type="ARBA" id="ARBA00022723"/>
    </source>
</evidence>
<keyword evidence="2 4" id="KW-0479">Metal-binding</keyword>
<dbReference type="InterPro" id="IPR008274">
    <property type="entry name" value="AldOxase/xan_DH_MoCoBD1"/>
</dbReference>
<feature type="domain" description="Cytochrome c" evidence="5">
    <location>
        <begin position="1069"/>
        <end position="1161"/>
    </location>
</feature>
<organism evidence="6 7">
    <name type="scientific">Methylobacterium indicum</name>
    <dbReference type="NCBI Taxonomy" id="1775910"/>
    <lineage>
        <taxon>Bacteria</taxon>
        <taxon>Pseudomonadati</taxon>
        <taxon>Pseudomonadota</taxon>
        <taxon>Alphaproteobacteria</taxon>
        <taxon>Hyphomicrobiales</taxon>
        <taxon>Methylobacteriaceae</taxon>
        <taxon>Methylobacterium</taxon>
    </lineage>
</organism>
<dbReference type="Gene3D" id="3.30.365.10">
    <property type="entry name" value="Aldehyde oxidase/xanthine dehydrogenase, molybdopterin binding domain"/>
    <property type="match status" value="4"/>
</dbReference>
<dbReference type="Pfam" id="PF20256">
    <property type="entry name" value="MoCoBD_2"/>
    <property type="match status" value="2"/>
</dbReference>
<evidence type="ECO:0000256" key="3">
    <source>
        <dbReference type="ARBA" id="ARBA00023004"/>
    </source>
</evidence>
<dbReference type="InterPro" id="IPR036856">
    <property type="entry name" value="Ald_Oxase/Xan_DH_a/b_sf"/>
</dbReference>
<dbReference type="PROSITE" id="PS51007">
    <property type="entry name" value="CYTC"/>
    <property type="match status" value="3"/>
</dbReference>
<evidence type="ECO:0000256" key="1">
    <source>
        <dbReference type="ARBA" id="ARBA00022617"/>
    </source>
</evidence>